<proteinExistence type="predicted"/>
<sequence>MKHNINIKSLEKELKKALKKSDIKGIEAGFLSSAKYQDGTQVAAVAYYNNFGTANIPARPFFSKCVAKNTNKWFFMLSDMLKKNRKNELNINQCLDMLGNVIVSDIQESITQLKEPPNKEKTIKEKKSTNPLIDTGLMRKSVTYRLVK</sequence>
<evidence type="ECO:0000313" key="2">
    <source>
        <dbReference type="Proteomes" id="UP000256424"/>
    </source>
</evidence>
<dbReference type="RefSeq" id="WP_115582635.1">
    <property type="nucleotide sequence ID" value="NZ_NXLW01000020.1"/>
</dbReference>
<reference evidence="1 2" key="1">
    <citation type="submission" date="2018-04" db="EMBL/GenBank/DDBJ databases">
        <title>Novel Campyloabacter and Helicobacter Species and Strains.</title>
        <authorList>
            <person name="Mannion A.J."/>
            <person name="Shen Z."/>
            <person name="Fox J.G."/>
        </authorList>
    </citation>
    <scope>NUCLEOTIDE SEQUENCE [LARGE SCALE GENOMIC DNA]</scope>
    <source>
        <strain evidence="1 2">MIT 97-5075</strain>
    </source>
</reference>
<dbReference type="Proteomes" id="UP000256424">
    <property type="component" value="Unassembled WGS sequence"/>
</dbReference>
<protein>
    <submittedName>
        <fullName evidence="1">Uncharacterized protein</fullName>
    </submittedName>
</protein>
<comment type="caution">
    <text evidence="1">The sequence shown here is derived from an EMBL/GenBank/DDBJ whole genome shotgun (WGS) entry which is preliminary data.</text>
</comment>
<evidence type="ECO:0000313" key="1">
    <source>
        <dbReference type="EMBL" id="RDU70416.1"/>
    </source>
</evidence>
<dbReference type="AlphaFoldDB" id="A0A3D8IZK8"/>
<keyword evidence="2" id="KW-1185">Reference proteome</keyword>
<dbReference type="EMBL" id="NXLW01000020">
    <property type="protein sequence ID" value="RDU70416.1"/>
    <property type="molecule type" value="Genomic_DNA"/>
</dbReference>
<gene>
    <name evidence="1" type="ORF">CQA66_08385</name>
</gene>
<organism evidence="1 2">
    <name type="scientific">Helicobacter aurati</name>
    <dbReference type="NCBI Taxonomy" id="137778"/>
    <lineage>
        <taxon>Bacteria</taxon>
        <taxon>Pseudomonadati</taxon>
        <taxon>Campylobacterota</taxon>
        <taxon>Epsilonproteobacteria</taxon>
        <taxon>Campylobacterales</taxon>
        <taxon>Helicobacteraceae</taxon>
        <taxon>Helicobacter</taxon>
    </lineage>
</organism>
<name>A0A3D8IZK8_9HELI</name>
<accession>A0A3D8IZK8</accession>